<protein>
    <recommendedName>
        <fullName evidence="3">RNA helicase</fullName>
        <ecNumber evidence="3">3.6.4.13</ecNumber>
    </recommendedName>
</protein>
<dbReference type="PANTHER" id="PTHR47958">
    <property type="entry name" value="ATP-DEPENDENT RNA HELICASE DBP3"/>
    <property type="match status" value="1"/>
</dbReference>
<evidence type="ECO:0000313" key="17">
    <source>
        <dbReference type="Proteomes" id="UP000245768"/>
    </source>
</evidence>
<accession>A0A316YY90</accession>
<feature type="region of interest" description="Disordered" evidence="13">
    <location>
        <begin position="1"/>
        <end position="121"/>
    </location>
</feature>
<dbReference type="EC" id="3.6.4.13" evidence="3"/>
<evidence type="ECO:0000256" key="11">
    <source>
        <dbReference type="ARBA" id="ARBA00037449"/>
    </source>
</evidence>
<dbReference type="FunCoup" id="A0A316YY90">
    <property type="interactions" value="176"/>
</dbReference>
<evidence type="ECO:0000256" key="3">
    <source>
        <dbReference type="ARBA" id="ARBA00012552"/>
    </source>
</evidence>
<dbReference type="Gene3D" id="3.40.50.300">
    <property type="entry name" value="P-loop containing nucleotide triphosphate hydrolases"/>
    <property type="match status" value="2"/>
</dbReference>
<comment type="subcellular location">
    <subcellularLocation>
        <location evidence="1">Nucleus</location>
        <location evidence="1">Nucleolus</location>
    </subcellularLocation>
</comment>
<keyword evidence="4" id="KW-0690">Ribosome biogenesis</keyword>
<keyword evidence="9 12" id="KW-0067">ATP-binding</keyword>
<gene>
    <name evidence="16" type="ORF">FA10DRAFT_236369</name>
</gene>
<keyword evidence="10" id="KW-0539">Nucleus</keyword>
<dbReference type="GO" id="GO:0003676">
    <property type="term" value="F:nucleic acid binding"/>
    <property type="evidence" value="ECO:0007669"/>
    <property type="project" value="InterPro"/>
</dbReference>
<dbReference type="GO" id="GO:0003724">
    <property type="term" value="F:RNA helicase activity"/>
    <property type="evidence" value="ECO:0007669"/>
    <property type="project" value="UniProtKB-EC"/>
</dbReference>
<dbReference type="GO" id="GO:0005524">
    <property type="term" value="F:ATP binding"/>
    <property type="evidence" value="ECO:0007669"/>
    <property type="project" value="UniProtKB-KW"/>
</dbReference>
<dbReference type="GeneID" id="37040987"/>
<feature type="compositionally biased region" description="Basic and acidic residues" evidence="13">
    <location>
        <begin position="61"/>
        <end position="96"/>
    </location>
</feature>
<evidence type="ECO:0000313" key="16">
    <source>
        <dbReference type="EMBL" id="PWN93053.1"/>
    </source>
</evidence>
<comment type="similarity">
    <text evidence="2">Belongs to the DEAD box helicase family. DDX5/DBP2 subfamily.</text>
</comment>
<evidence type="ECO:0000256" key="13">
    <source>
        <dbReference type="SAM" id="MobiDB-lite"/>
    </source>
</evidence>
<dbReference type="InterPro" id="IPR000629">
    <property type="entry name" value="RNA-helicase_DEAD-box_CS"/>
</dbReference>
<evidence type="ECO:0000256" key="6">
    <source>
        <dbReference type="ARBA" id="ARBA00022741"/>
    </source>
</evidence>
<evidence type="ECO:0000256" key="9">
    <source>
        <dbReference type="ARBA" id="ARBA00022840"/>
    </source>
</evidence>
<dbReference type="PROSITE" id="PS00039">
    <property type="entry name" value="DEAD_ATP_HELICASE"/>
    <property type="match status" value="1"/>
</dbReference>
<evidence type="ECO:0000256" key="1">
    <source>
        <dbReference type="ARBA" id="ARBA00004604"/>
    </source>
</evidence>
<organism evidence="16 17">
    <name type="scientific">Acaromyces ingoldii</name>
    <dbReference type="NCBI Taxonomy" id="215250"/>
    <lineage>
        <taxon>Eukaryota</taxon>
        <taxon>Fungi</taxon>
        <taxon>Dikarya</taxon>
        <taxon>Basidiomycota</taxon>
        <taxon>Ustilaginomycotina</taxon>
        <taxon>Exobasidiomycetes</taxon>
        <taxon>Exobasidiales</taxon>
        <taxon>Cryptobasidiaceae</taxon>
        <taxon>Acaromyces</taxon>
    </lineage>
</organism>
<sequence>MHKKEKKRKMKERLEELPASVTAEVGGEEEDLEEKKRIKKAKKEEKKRKREAEAEAGAEGAGKDVDVDDSDEKKKQEKKRAKEEKKRQKKAAKEQELAGSSSSSAAPAATEPSTVASTSTNTNAAAARAYMEANNITIEAPEESEEKPPLPMLSFSELNGKIDKRLKEELDRFKFQKPSPIQACCWPVLLSDKDVVGIAETGSGKTIAFGLPALQHVLGQDPSSSTSSKGKKGRGQPPHVSVLVVAPTRELAIQTHDTIEKLAKALGFGSICLYGGVSKHDQSNALYASPAVRVVVGTPGRVLDLAREGTLDLSNVSYVVLDEADRMLDVGFEPDIRAIMGMTRSKDQGRHTSMFSATWPMQLRGLAESFMNEPMRVTIGSDELSANHRVEQVVEVLEDSREKERRLDAFLKSIGAGPRGRAPKDKVLIFALYKKEAQRVEDTLRRKGYQVAGIHGDLNQHQRIANLDKFKSGEAPLLVATDVAARGIDVPSVEYVVNHTFPLTIEDYVHRIGRTGRAGKTGKSVTFFTWEDKAHAGELMRILRDSNMPVPEAMNKFPATIKRKEHSAYGAHFKELVPGKAKKITFDD</sequence>
<evidence type="ECO:0000256" key="7">
    <source>
        <dbReference type="ARBA" id="ARBA00022801"/>
    </source>
</evidence>
<dbReference type="PROSITE" id="PS51192">
    <property type="entry name" value="HELICASE_ATP_BIND_1"/>
    <property type="match status" value="1"/>
</dbReference>
<dbReference type="OrthoDB" id="196131at2759"/>
<evidence type="ECO:0000259" key="15">
    <source>
        <dbReference type="PROSITE" id="PS51194"/>
    </source>
</evidence>
<dbReference type="SUPFAM" id="SSF52540">
    <property type="entry name" value="P-loop containing nucleoside triphosphate hydrolases"/>
    <property type="match status" value="1"/>
</dbReference>
<feature type="region of interest" description="Disordered" evidence="13">
    <location>
        <begin position="219"/>
        <end position="239"/>
    </location>
</feature>
<evidence type="ECO:0000256" key="8">
    <source>
        <dbReference type="ARBA" id="ARBA00022806"/>
    </source>
</evidence>
<keyword evidence="5" id="KW-0698">rRNA processing</keyword>
<dbReference type="STRING" id="215250.A0A316YY90"/>
<reference evidence="16 17" key="1">
    <citation type="journal article" date="2018" name="Mol. Biol. Evol.">
        <title>Broad Genomic Sampling Reveals a Smut Pathogenic Ancestry of the Fungal Clade Ustilaginomycotina.</title>
        <authorList>
            <person name="Kijpornyongpan T."/>
            <person name="Mondo S.J."/>
            <person name="Barry K."/>
            <person name="Sandor L."/>
            <person name="Lee J."/>
            <person name="Lipzen A."/>
            <person name="Pangilinan J."/>
            <person name="LaButti K."/>
            <person name="Hainaut M."/>
            <person name="Henrissat B."/>
            <person name="Grigoriev I.V."/>
            <person name="Spatafora J.W."/>
            <person name="Aime M.C."/>
        </authorList>
    </citation>
    <scope>NUCLEOTIDE SEQUENCE [LARGE SCALE GENOMIC DNA]</scope>
    <source>
        <strain evidence="16 17">MCA 4198</strain>
    </source>
</reference>
<dbReference type="Pfam" id="PF00270">
    <property type="entry name" value="DEAD"/>
    <property type="match status" value="1"/>
</dbReference>
<dbReference type="PROSITE" id="PS51194">
    <property type="entry name" value="HELICASE_CTER"/>
    <property type="match status" value="1"/>
</dbReference>
<comment type="function">
    <text evidence="11">ATP-dependent RNA helicase required for 60S ribosomal subunit synthesis. Involved in efficient pre-rRNA processing, predominantly at site A3, which is necessary for the normal formation of 25S and 5.8S rRNAs.</text>
</comment>
<keyword evidence="17" id="KW-1185">Reference proteome</keyword>
<evidence type="ECO:0000256" key="12">
    <source>
        <dbReference type="RuleBase" id="RU000492"/>
    </source>
</evidence>
<dbReference type="Pfam" id="PF00271">
    <property type="entry name" value="Helicase_C"/>
    <property type="match status" value="1"/>
</dbReference>
<feature type="domain" description="Helicase C-terminal" evidence="15">
    <location>
        <begin position="389"/>
        <end position="558"/>
    </location>
</feature>
<dbReference type="InterPro" id="IPR014001">
    <property type="entry name" value="Helicase_ATP-bd"/>
</dbReference>
<feature type="compositionally biased region" description="Low complexity" evidence="13">
    <location>
        <begin position="98"/>
        <end position="121"/>
    </location>
</feature>
<feature type="compositionally biased region" description="Basic residues" evidence="13">
    <location>
        <begin position="1"/>
        <end position="11"/>
    </location>
</feature>
<dbReference type="EMBL" id="KZ819634">
    <property type="protein sequence ID" value="PWN93053.1"/>
    <property type="molecule type" value="Genomic_DNA"/>
</dbReference>
<dbReference type="GO" id="GO:0016787">
    <property type="term" value="F:hydrolase activity"/>
    <property type="evidence" value="ECO:0007669"/>
    <property type="project" value="UniProtKB-KW"/>
</dbReference>
<feature type="compositionally biased region" description="Basic residues" evidence="13">
    <location>
        <begin position="37"/>
        <end position="49"/>
    </location>
</feature>
<dbReference type="SMART" id="SM00490">
    <property type="entry name" value="HELICc"/>
    <property type="match status" value="1"/>
</dbReference>
<evidence type="ECO:0000256" key="10">
    <source>
        <dbReference type="ARBA" id="ARBA00023242"/>
    </source>
</evidence>
<dbReference type="Proteomes" id="UP000245768">
    <property type="component" value="Unassembled WGS sequence"/>
</dbReference>
<keyword evidence="7 12" id="KW-0378">Hydrolase</keyword>
<evidence type="ECO:0000256" key="2">
    <source>
        <dbReference type="ARBA" id="ARBA00009334"/>
    </source>
</evidence>
<dbReference type="InterPro" id="IPR044742">
    <property type="entry name" value="DEAD/DEAH_RhlB"/>
</dbReference>
<dbReference type="CDD" id="cd00268">
    <property type="entry name" value="DEADc"/>
    <property type="match status" value="1"/>
</dbReference>
<dbReference type="CDD" id="cd18787">
    <property type="entry name" value="SF2_C_DEAD"/>
    <property type="match status" value="1"/>
</dbReference>
<dbReference type="SMART" id="SM00487">
    <property type="entry name" value="DEXDc"/>
    <property type="match status" value="1"/>
</dbReference>
<dbReference type="RefSeq" id="XP_025380251.1">
    <property type="nucleotide sequence ID" value="XM_025519071.1"/>
</dbReference>
<keyword evidence="6 12" id="KW-0547">Nucleotide-binding</keyword>
<proteinExistence type="inferred from homology"/>
<keyword evidence="8 12" id="KW-0347">Helicase</keyword>
<dbReference type="InterPro" id="IPR027417">
    <property type="entry name" value="P-loop_NTPase"/>
</dbReference>
<evidence type="ECO:0000259" key="14">
    <source>
        <dbReference type="PROSITE" id="PS51192"/>
    </source>
</evidence>
<evidence type="ECO:0000256" key="4">
    <source>
        <dbReference type="ARBA" id="ARBA00022517"/>
    </source>
</evidence>
<dbReference type="InterPro" id="IPR001650">
    <property type="entry name" value="Helicase_C-like"/>
</dbReference>
<dbReference type="InParanoid" id="A0A316YY90"/>
<dbReference type="InterPro" id="IPR011545">
    <property type="entry name" value="DEAD/DEAH_box_helicase_dom"/>
</dbReference>
<name>A0A316YY90_9BASI</name>
<evidence type="ECO:0000256" key="5">
    <source>
        <dbReference type="ARBA" id="ARBA00022552"/>
    </source>
</evidence>
<dbReference type="AlphaFoldDB" id="A0A316YY90"/>
<feature type="domain" description="Helicase ATP-binding" evidence="14">
    <location>
        <begin position="186"/>
        <end position="377"/>
    </location>
</feature>